<keyword evidence="2" id="KW-1185">Reference proteome</keyword>
<dbReference type="Proteomes" id="UP000244910">
    <property type="component" value="Chromosome"/>
</dbReference>
<proteinExistence type="predicted"/>
<name>A0A2U8DVA7_9CLOT</name>
<organism evidence="1 2">
    <name type="scientific">Clostridium drakei</name>
    <dbReference type="NCBI Taxonomy" id="332101"/>
    <lineage>
        <taxon>Bacteria</taxon>
        <taxon>Bacillati</taxon>
        <taxon>Bacillota</taxon>
        <taxon>Clostridia</taxon>
        <taxon>Eubacteriales</taxon>
        <taxon>Clostridiaceae</taxon>
        <taxon>Clostridium</taxon>
    </lineage>
</organism>
<evidence type="ECO:0000313" key="1">
    <source>
        <dbReference type="EMBL" id="AWI06703.1"/>
    </source>
</evidence>
<sequence>MSKSSLVSFKPEEIFNPKEEFVKNEKILIKEEFIQAGEHPRLNKVTHMSNKKSRWQDIIKKIIINHLKSDKHLD</sequence>
<accession>A0A2U8DVA7</accession>
<dbReference type="RefSeq" id="WP_032075290.1">
    <property type="nucleotide sequence ID" value="NZ_CP020953.1"/>
</dbReference>
<gene>
    <name evidence="1" type="ORF">B9W14_20125</name>
</gene>
<dbReference type="AlphaFoldDB" id="A0A2U8DVA7"/>
<dbReference type="OrthoDB" id="91269at31979"/>
<dbReference type="KEGG" id="cdrk:B9W14_20125"/>
<evidence type="ECO:0000313" key="2">
    <source>
        <dbReference type="Proteomes" id="UP000244910"/>
    </source>
</evidence>
<dbReference type="EMBL" id="CP020953">
    <property type="protein sequence ID" value="AWI06703.1"/>
    <property type="molecule type" value="Genomic_DNA"/>
</dbReference>
<protein>
    <submittedName>
        <fullName evidence="1">Uncharacterized protein</fullName>
    </submittedName>
</protein>
<reference evidence="2" key="1">
    <citation type="submission" date="2017-04" db="EMBL/GenBank/DDBJ databases">
        <authorList>
            <person name="Song Y."/>
            <person name="Cho B.-K."/>
        </authorList>
    </citation>
    <scope>NUCLEOTIDE SEQUENCE [LARGE SCALE GENOMIC DNA]</scope>
    <source>
        <strain evidence="2">SL1</strain>
    </source>
</reference>